<feature type="signal peptide" evidence="1">
    <location>
        <begin position="1"/>
        <end position="18"/>
    </location>
</feature>
<evidence type="ECO:0000313" key="2">
    <source>
        <dbReference type="EMBL" id="RPB15704.1"/>
    </source>
</evidence>
<dbReference type="AlphaFoldDB" id="A0A3N4KYQ4"/>
<reference evidence="2 3" key="1">
    <citation type="journal article" date="2018" name="Nat. Ecol. Evol.">
        <title>Pezizomycetes genomes reveal the molecular basis of ectomycorrhizal truffle lifestyle.</title>
        <authorList>
            <person name="Murat C."/>
            <person name="Payen T."/>
            <person name="Noel B."/>
            <person name="Kuo A."/>
            <person name="Morin E."/>
            <person name="Chen J."/>
            <person name="Kohler A."/>
            <person name="Krizsan K."/>
            <person name="Balestrini R."/>
            <person name="Da Silva C."/>
            <person name="Montanini B."/>
            <person name="Hainaut M."/>
            <person name="Levati E."/>
            <person name="Barry K.W."/>
            <person name="Belfiori B."/>
            <person name="Cichocki N."/>
            <person name="Clum A."/>
            <person name="Dockter R.B."/>
            <person name="Fauchery L."/>
            <person name="Guy J."/>
            <person name="Iotti M."/>
            <person name="Le Tacon F."/>
            <person name="Lindquist E.A."/>
            <person name="Lipzen A."/>
            <person name="Malagnac F."/>
            <person name="Mello A."/>
            <person name="Molinier V."/>
            <person name="Miyauchi S."/>
            <person name="Poulain J."/>
            <person name="Riccioni C."/>
            <person name="Rubini A."/>
            <person name="Sitrit Y."/>
            <person name="Splivallo R."/>
            <person name="Traeger S."/>
            <person name="Wang M."/>
            <person name="Zifcakova L."/>
            <person name="Wipf D."/>
            <person name="Zambonelli A."/>
            <person name="Paolocci F."/>
            <person name="Nowrousian M."/>
            <person name="Ottonello S."/>
            <person name="Baldrian P."/>
            <person name="Spatafora J.W."/>
            <person name="Henrissat B."/>
            <person name="Nagy L.G."/>
            <person name="Aury J.M."/>
            <person name="Wincker P."/>
            <person name="Grigoriev I.V."/>
            <person name="Bonfante P."/>
            <person name="Martin F.M."/>
        </authorList>
    </citation>
    <scope>NUCLEOTIDE SEQUENCE [LARGE SCALE GENOMIC DNA]</scope>
    <source>
        <strain evidence="2 3">CCBAS932</strain>
    </source>
</reference>
<dbReference type="EMBL" id="ML119112">
    <property type="protein sequence ID" value="RPB15704.1"/>
    <property type="molecule type" value="Genomic_DNA"/>
</dbReference>
<keyword evidence="3" id="KW-1185">Reference proteome</keyword>
<organism evidence="2 3">
    <name type="scientific">Morchella conica CCBAS932</name>
    <dbReference type="NCBI Taxonomy" id="1392247"/>
    <lineage>
        <taxon>Eukaryota</taxon>
        <taxon>Fungi</taxon>
        <taxon>Dikarya</taxon>
        <taxon>Ascomycota</taxon>
        <taxon>Pezizomycotina</taxon>
        <taxon>Pezizomycetes</taxon>
        <taxon>Pezizales</taxon>
        <taxon>Morchellaceae</taxon>
        <taxon>Morchella</taxon>
    </lineage>
</organism>
<dbReference type="InParanoid" id="A0A3N4KYQ4"/>
<protein>
    <submittedName>
        <fullName evidence="2">Uncharacterized protein</fullName>
    </submittedName>
</protein>
<dbReference type="OrthoDB" id="5413638at2759"/>
<proteinExistence type="predicted"/>
<feature type="chain" id="PRO_5017970926" evidence="1">
    <location>
        <begin position="19"/>
        <end position="236"/>
    </location>
</feature>
<evidence type="ECO:0000313" key="3">
    <source>
        <dbReference type="Proteomes" id="UP000277580"/>
    </source>
</evidence>
<accession>A0A3N4KYQ4</accession>
<evidence type="ECO:0000256" key="1">
    <source>
        <dbReference type="SAM" id="SignalP"/>
    </source>
</evidence>
<name>A0A3N4KYQ4_9PEZI</name>
<dbReference type="Proteomes" id="UP000277580">
    <property type="component" value="Unassembled WGS sequence"/>
</dbReference>
<sequence>MIYSTVFLSAMLAAVVAAAPGIDPLQYRNSEYYKPEHYKPEYRPEYKPQEYYKPHDYYKNYYPNSNSYQNYYPYIKPNFVNAYEKQQAYDSNAQAYENGNENANAMESLAGAKSENANENANLAKGGEAFGFGALESDNRNLLANENNIEVANANKNELGVEVANFNANDNTAQQESAALAEVQSEDLAFFEDVIENETDNLNANENVNDNIDRNNNRGRPCARPSCPTSCNSCGR</sequence>
<gene>
    <name evidence="2" type="ORF">P167DRAFT_603214</name>
</gene>
<keyword evidence="1" id="KW-0732">Signal</keyword>